<proteinExistence type="predicted"/>
<evidence type="ECO:0000259" key="1">
    <source>
        <dbReference type="Pfam" id="PF08156"/>
    </source>
</evidence>
<feature type="domain" description="Nucleolar protein 58/56 N-terminal" evidence="1">
    <location>
        <begin position="2"/>
        <end position="49"/>
    </location>
</feature>
<organism evidence="2 3">
    <name type="scientific">Escallonia herrerae</name>
    <dbReference type="NCBI Taxonomy" id="1293975"/>
    <lineage>
        <taxon>Eukaryota</taxon>
        <taxon>Viridiplantae</taxon>
        <taxon>Streptophyta</taxon>
        <taxon>Embryophyta</taxon>
        <taxon>Tracheophyta</taxon>
        <taxon>Spermatophyta</taxon>
        <taxon>Magnoliopsida</taxon>
        <taxon>eudicotyledons</taxon>
        <taxon>Gunneridae</taxon>
        <taxon>Pentapetalae</taxon>
        <taxon>asterids</taxon>
        <taxon>campanulids</taxon>
        <taxon>Escalloniales</taxon>
        <taxon>Escalloniaceae</taxon>
        <taxon>Escallonia</taxon>
    </lineage>
</organism>
<comment type="caution">
    <text evidence="2">The sequence shown here is derived from an EMBL/GenBank/DDBJ whole genome shotgun (WGS) entry which is preliminary data.</text>
</comment>
<protein>
    <recommendedName>
        <fullName evidence="1">Nucleolar protein 58/56 N-terminal domain-containing protein</fullName>
    </recommendedName>
</protein>
<dbReference type="Pfam" id="PF08156">
    <property type="entry name" value="NOP5NT"/>
    <property type="match status" value="1"/>
</dbReference>
<keyword evidence="3" id="KW-1185">Reference proteome</keyword>
<dbReference type="InterPro" id="IPR012974">
    <property type="entry name" value="NOP58/56_N"/>
</dbReference>
<reference evidence="2" key="1">
    <citation type="submission" date="2022-12" db="EMBL/GenBank/DDBJ databases">
        <title>Draft genome assemblies for two species of Escallonia (Escalloniales).</title>
        <authorList>
            <person name="Chanderbali A."/>
            <person name="Dervinis C."/>
            <person name="Anghel I."/>
            <person name="Soltis D."/>
            <person name="Soltis P."/>
            <person name="Zapata F."/>
        </authorList>
    </citation>
    <scope>NUCLEOTIDE SEQUENCE</scope>
    <source>
        <strain evidence="2">UCBG64.0493</strain>
        <tissue evidence="2">Leaf</tissue>
    </source>
</reference>
<evidence type="ECO:0000313" key="3">
    <source>
        <dbReference type="Proteomes" id="UP001188597"/>
    </source>
</evidence>
<name>A0AA89AIC4_9ASTE</name>
<dbReference type="AlphaFoldDB" id="A0AA89AIC4"/>
<accession>A0AA89AIC4</accession>
<evidence type="ECO:0000313" key="2">
    <source>
        <dbReference type="EMBL" id="KAK3002671.1"/>
    </source>
</evidence>
<sequence>MLVLFETAAGFALFKILDKGKNSRVEDTRSSLYSGVKRISHILKLEAFSHELKAIVADDELAIPLFGDTYGEEGYKVILVKDDYSITCYHVVSGSTHSSLCCSHAFAEVLLGLSQTSGNVFSLIESFSQLN</sequence>
<dbReference type="EMBL" id="JAVXUP010002550">
    <property type="protein sequence ID" value="KAK3002671.1"/>
    <property type="molecule type" value="Genomic_DNA"/>
</dbReference>
<dbReference type="Proteomes" id="UP001188597">
    <property type="component" value="Unassembled WGS sequence"/>
</dbReference>
<gene>
    <name evidence="2" type="ORF">RJ639_018648</name>
</gene>